<proteinExistence type="predicted"/>
<reference evidence="1" key="1">
    <citation type="submission" date="2021-01" db="EMBL/GenBank/DDBJ databases">
        <authorList>
            <person name="Zahm M."/>
            <person name="Roques C."/>
            <person name="Cabau C."/>
            <person name="Klopp C."/>
            <person name="Donnadieu C."/>
            <person name="Jouanno E."/>
            <person name="Lampietro C."/>
            <person name="Louis A."/>
            <person name="Herpin A."/>
            <person name="Echchiki A."/>
            <person name="Berthelot C."/>
            <person name="Parey E."/>
            <person name="Roest-Crollius H."/>
            <person name="Braasch I."/>
            <person name="Postlethwait J."/>
            <person name="Bobe J."/>
            <person name="Montfort J."/>
            <person name="Bouchez O."/>
            <person name="Begum T."/>
            <person name="Mejri S."/>
            <person name="Adams A."/>
            <person name="Chen W.-J."/>
            <person name="Guiguen Y."/>
        </authorList>
    </citation>
    <scope>NUCLEOTIDE SEQUENCE</scope>
    <source>
        <strain evidence="1">YG-15Mar2019-1</strain>
        <tissue evidence="1">Brain</tissue>
    </source>
</reference>
<evidence type="ECO:0000313" key="1">
    <source>
        <dbReference type="EMBL" id="KAG7472865.1"/>
    </source>
</evidence>
<dbReference type="AlphaFoldDB" id="A0A9D3Q3I2"/>
<sequence>MDALLSFLNSVPHLENVKLYVDRLTENWAARILSLIQTCPRLQDISLKAVFLLEEGIKSLQNSEKLHSDC</sequence>
<gene>
    <name evidence="1" type="ORF">MATL_G00113760</name>
</gene>
<dbReference type="EMBL" id="JAFDVH010000008">
    <property type="protein sequence ID" value="KAG7472865.1"/>
    <property type="molecule type" value="Genomic_DNA"/>
</dbReference>
<keyword evidence="2" id="KW-1185">Reference proteome</keyword>
<evidence type="ECO:0000313" key="2">
    <source>
        <dbReference type="Proteomes" id="UP001046870"/>
    </source>
</evidence>
<comment type="caution">
    <text evidence="1">The sequence shown here is derived from an EMBL/GenBank/DDBJ whole genome shotgun (WGS) entry which is preliminary data.</text>
</comment>
<dbReference type="OrthoDB" id="8973240at2759"/>
<protein>
    <submittedName>
        <fullName evidence="1">Uncharacterized protein</fullName>
    </submittedName>
</protein>
<organism evidence="1 2">
    <name type="scientific">Megalops atlanticus</name>
    <name type="common">Tarpon</name>
    <name type="synonym">Clupea gigantea</name>
    <dbReference type="NCBI Taxonomy" id="7932"/>
    <lineage>
        <taxon>Eukaryota</taxon>
        <taxon>Metazoa</taxon>
        <taxon>Chordata</taxon>
        <taxon>Craniata</taxon>
        <taxon>Vertebrata</taxon>
        <taxon>Euteleostomi</taxon>
        <taxon>Actinopterygii</taxon>
        <taxon>Neopterygii</taxon>
        <taxon>Teleostei</taxon>
        <taxon>Elopiformes</taxon>
        <taxon>Megalopidae</taxon>
        <taxon>Megalops</taxon>
    </lineage>
</organism>
<name>A0A9D3Q3I2_MEGAT</name>
<dbReference type="Proteomes" id="UP001046870">
    <property type="component" value="Chromosome 8"/>
</dbReference>
<dbReference type="SUPFAM" id="SSF52047">
    <property type="entry name" value="RNI-like"/>
    <property type="match status" value="1"/>
</dbReference>
<accession>A0A9D3Q3I2</accession>